<feature type="region of interest" description="Disordered" evidence="1">
    <location>
        <begin position="1"/>
        <end position="32"/>
    </location>
</feature>
<protein>
    <submittedName>
        <fullName evidence="2">Uncharacterized protein</fullName>
    </submittedName>
</protein>
<gene>
    <name evidence="2" type="ORF">AVDCRST_MAG11-1731</name>
</gene>
<proteinExistence type="predicted"/>
<feature type="non-terminal residue" evidence="2">
    <location>
        <position position="1"/>
    </location>
</feature>
<organism evidence="2">
    <name type="scientific">uncultured Gemmatimonadaceae bacterium</name>
    <dbReference type="NCBI Taxonomy" id="246130"/>
    <lineage>
        <taxon>Bacteria</taxon>
        <taxon>Pseudomonadati</taxon>
        <taxon>Gemmatimonadota</taxon>
        <taxon>Gemmatimonadia</taxon>
        <taxon>Gemmatimonadales</taxon>
        <taxon>Gemmatimonadaceae</taxon>
        <taxon>environmental samples</taxon>
    </lineage>
</organism>
<evidence type="ECO:0000313" key="2">
    <source>
        <dbReference type="EMBL" id="CAA9315159.1"/>
    </source>
</evidence>
<evidence type="ECO:0000256" key="1">
    <source>
        <dbReference type="SAM" id="MobiDB-lite"/>
    </source>
</evidence>
<accession>A0A6J4KVN5</accession>
<name>A0A6J4KVN5_9BACT</name>
<sequence>CARSRRATPTARSRPAAPPPSPTRSAIGSSWR</sequence>
<dbReference type="EMBL" id="CADCTU010000394">
    <property type="protein sequence ID" value="CAA9315159.1"/>
    <property type="molecule type" value="Genomic_DNA"/>
</dbReference>
<dbReference type="AlphaFoldDB" id="A0A6J4KVN5"/>
<feature type="non-terminal residue" evidence="2">
    <location>
        <position position="32"/>
    </location>
</feature>
<reference evidence="2" key="1">
    <citation type="submission" date="2020-02" db="EMBL/GenBank/DDBJ databases">
        <authorList>
            <person name="Meier V. D."/>
        </authorList>
    </citation>
    <scope>NUCLEOTIDE SEQUENCE</scope>
    <source>
        <strain evidence="2">AVDCRST_MAG11</strain>
    </source>
</reference>